<keyword evidence="3" id="KW-1185">Reference proteome</keyword>
<gene>
    <name evidence="2" type="ORF">GCM10009838_07700</name>
</gene>
<reference evidence="3" key="1">
    <citation type="journal article" date="2019" name="Int. J. Syst. Evol. Microbiol.">
        <title>The Global Catalogue of Microorganisms (GCM) 10K type strain sequencing project: providing services to taxonomists for standard genome sequencing and annotation.</title>
        <authorList>
            <consortium name="The Broad Institute Genomics Platform"/>
            <consortium name="The Broad Institute Genome Sequencing Center for Infectious Disease"/>
            <person name="Wu L."/>
            <person name="Ma J."/>
        </authorList>
    </citation>
    <scope>NUCLEOTIDE SEQUENCE [LARGE SCALE GENOMIC DNA]</scope>
    <source>
        <strain evidence="3">JCM 16013</strain>
    </source>
</reference>
<feature type="domain" description="DeoxyPurine in DNA protein A" evidence="1">
    <location>
        <begin position="8"/>
        <end position="263"/>
    </location>
</feature>
<dbReference type="InterPro" id="IPR055645">
    <property type="entry name" value="DpdA"/>
</dbReference>
<evidence type="ECO:0000313" key="3">
    <source>
        <dbReference type="Proteomes" id="UP001499854"/>
    </source>
</evidence>
<dbReference type="RefSeq" id="WP_344655503.1">
    <property type="nucleotide sequence ID" value="NZ_BAAAQM010000003.1"/>
</dbReference>
<sequence length="271" mass="29934">MTAATQALFLLGSHQPGWLACAGVPLFISDRRLRPYKTLPRAAAPWALDSGGFTELKDYGDWTTSPEDYVIRVRRYRDQIGRLMWAAPQDWMCEPAVIAGGRMGPLTFVGTGLSVAEHQRRTVENFLQLRDLAPDLPFVPVIQGYTLPEYLACVGLYEDAAVDLAAFPVVGLGSVCRRQGTAEAHDIITALRQRGIPRLHGFGVKTLGLARYGHLLCSADSLAWSLDARREGTPLPGCTRHKNCANCLRYALRWRTGVINTLPKSPGHRPR</sequence>
<dbReference type="Proteomes" id="UP001499854">
    <property type="component" value="Unassembled WGS sequence"/>
</dbReference>
<evidence type="ECO:0000259" key="1">
    <source>
        <dbReference type="Pfam" id="PF23859"/>
    </source>
</evidence>
<organism evidence="2 3">
    <name type="scientific">Catenulispora subtropica</name>
    <dbReference type="NCBI Taxonomy" id="450798"/>
    <lineage>
        <taxon>Bacteria</taxon>
        <taxon>Bacillati</taxon>
        <taxon>Actinomycetota</taxon>
        <taxon>Actinomycetes</taxon>
        <taxon>Catenulisporales</taxon>
        <taxon>Catenulisporaceae</taxon>
        <taxon>Catenulispora</taxon>
    </lineage>
</organism>
<dbReference type="EMBL" id="BAAAQM010000003">
    <property type="protein sequence ID" value="GAA1954645.1"/>
    <property type="molecule type" value="Genomic_DNA"/>
</dbReference>
<proteinExistence type="predicted"/>
<dbReference type="Pfam" id="PF23859">
    <property type="entry name" value="DpdA"/>
    <property type="match status" value="1"/>
</dbReference>
<name>A0ABP5BY36_9ACTN</name>
<evidence type="ECO:0000313" key="2">
    <source>
        <dbReference type="EMBL" id="GAA1954645.1"/>
    </source>
</evidence>
<protein>
    <recommendedName>
        <fullName evidence="1">DeoxyPurine in DNA protein A domain-containing protein</fullName>
    </recommendedName>
</protein>
<accession>A0ABP5BY36</accession>
<comment type="caution">
    <text evidence="2">The sequence shown here is derived from an EMBL/GenBank/DDBJ whole genome shotgun (WGS) entry which is preliminary data.</text>
</comment>